<reference evidence="1" key="1">
    <citation type="submission" date="2020-01" db="EMBL/GenBank/DDBJ databases">
        <authorList>
            <person name="Meier V. D."/>
            <person name="Meier V D."/>
        </authorList>
    </citation>
    <scope>NUCLEOTIDE SEQUENCE</scope>
    <source>
        <strain evidence="1">HLG_WM_MAG_12</strain>
    </source>
</reference>
<proteinExistence type="predicted"/>
<gene>
    <name evidence="1" type="ORF">HELGO_WM55881</name>
</gene>
<evidence type="ECO:0000313" key="1">
    <source>
        <dbReference type="EMBL" id="CAA6813420.1"/>
    </source>
</evidence>
<accession>A0A6S6SY28</accession>
<sequence>MLFEMFNEKTQKENKKEDLDWIKKRKQSNLSRYKSQESKKNKKFEINRDLELYGEELMMRPLFFF</sequence>
<organism evidence="1">
    <name type="scientific">uncultured Campylobacterales bacterium</name>
    <dbReference type="NCBI Taxonomy" id="352960"/>
    <lineage>
        <taxon>Bacteria</taxon>
        <taxon>Pseudomonadati</taxon>
        <taxon>Campylobacterota</taxon>
        <taxon>Epsilonproteobacteria</taxon>
        <taxon>Campylobacterales</taxon>
        <taxon>environmental samples</taxon>
    </lineage>
</organism>
<protein>
    <submittedName>
        <fullName evidence="1">Uncharacterized protein</fullName>
    </submittedName>
</protein>
<name>A0A6S6SY28_9BACT</name>
<dbReference type="EMBL" id="CACVAW010000055">
    <property type="protein sequence ID" value="CAA6813420.1"/>
    <property type="molecule type" value="Genomic_DNA"/>
</dbReference>
<dbReference type="AlphaFoldDB" id="A0A6S6SY28"/>